<accession>A0A5K1GJ79</accession>
<dbReference type="Gramene" id="NC9G0171360.1">
    <property type="protein sequence ID" value="NC9G0171360.1:cds"/>
    <property type="gene ID" value="NC9G0171360"/>
</dbReference>
<organism evidence="8">
    <name type="scientific">Nymphaea colorata</name>
    <name type="common">pocket water lily</name>
    <dbReference type="NCBI Taxonomy" id="210225"/>
    <lineage>
        <taxon>Eukaryota</taxon>
        <taxon>Viridiplantae</taxon>
        <taxon>Streptophyta</taxon>
        <taxon>Embryophyta</taxon>
        <taxon>Tracheophyta</taxon>
        <taxon>Spermatophyta</taxon>
        <taxon>Magnoliopsida</taxon>
        <taxon>Nymphaeales</taxon>
        <taxon>Nymphaeaceae</taxon>
        <taxon>Nymphaea</taxon>
    </lineage>
</organism>
<keyword evidence="6" id="KW-0472">Membrane</keyword>
<evidence type="ECO:0000256" key="7">
    <source>
        <dbReference type="ARBA" id="ARBA00024340"/>
    </source>
</evidence>
<dbReference type="EMBL" id="LR721787">
    <property type="protein sequence ID" value="VVW76268.1"/>
    <property type="molecule type" value="Genomic_DNA"/>
</dbReference>
<protein>
    <submittedName>
        <fullName evidence="8">Uncharacterized protein</fullName>
    </submittedName>
</protein>
<evidence type="ECO:0000256" key="6">
    <source>
        <dbReference type="ARBA" id="ARBA00023136"/>
    </source>
</evidence>
<proteinExistence type="inferred from homology"/>
<sequence length="180" mass="20722">MDQRTELKLLTWWCHEFEKISPTYGSRTCLSCIQDGHQGNVASMSMGHVGMAASHVHIKLLSWPDSLGQPSVPPSKPQIIGAIPLSSFILQQLPPPSPCISIYMGINWGKDCKPRVFQILHRRKLLSYYQSHSRSMSPPSYTSKFPKHHALARCFRHVREMKSRFYIIWRCTVILVCWEE</sequence>
<dbReference type="InterPro" id="IPR012552">
    <property type="entry name" value="DVL"/>
</dbReference>
<evidence type="ECO:0000256" key="1">
    <source>
        <dbReference type="ARBA" id="ARBA00004162"/>
    </source>
</evidence>
<dbReference type="Pfam" id="PF08137">
    <property type="entry name" value="DVL"/>
    <property type="match status" value="1"/>
</dbReference>
<dbReference type="GO" id="GO:0008285">
    <property type="term" value="P:negative regulation of cell population proliferation"/>
    <property type="evidence" value="ECO:0007669"/>
    <property type="project" value="InterPro"/>
</dbReference>
<comment type="similarity">
    <text evidence="7">Belongs to the DVL/RTFL small polypeptides family.</text>
</comment>
<gene>
    <name evidence="8" type="ORF">NYM_LOCUS27423</name>
</gene>
<keyword evidence="5" id="KW-1133">Transmembrane helix</keyword>
<evidence type="ECO:0000313" key="8">
    <source>
        <dbReference type="EMBL" id="VVW76268.1"/>
    </source>
</evidence>
<evidence type="ECO:0000256" key="4">
    <source>
        <dbReference type="ARBA" id="ARBA00022692"/>
    </source>
</evidence>
<comment type="subcellular location">
    <subcellularLocation>
        <location evidence="1">Cell membrane</location>
        <topology evidence="1">Single-pass membrane protein</topology>
    </subcellularLocation>
</comment>
<evidence type="ECO:0000256" key="5">
    <source>
        <dbReference type="ARBA" id="ARBA00022989"/>
    </source>
</evidence>
<dbReference type="GO" id="GO:0005886">
    <property type="term" value="C:plasma membrane"/>
    <property type="evidence" value="ECO:0007669"/>
    <property type="project" value="UniProtKB-SubCell"/>
</dbReference>
<dbReference type="AlphaFoldDB" id="A0A5K1GJ79"/>
<evidence type="ECO:0000256" key="2">
    <source>
        <dbReference type="ARBA" id="ARBA00022473"/>
    </source>
</evidence>
<keyword evidence="2" id="KW-0217">Developmental protein</keyword>
<dbReference type="GO" id="GO:0048367">
    <property type="term" value="P:shoot system development"/>
    <property type="evidence" value="ECO:0007669"/>
    <property type="project" value="UniProtKB-ARBA"/>
</dbReference>
<evidence type="ECO:0000256" key="3">
    <source>
        <dbReference type="ARBA" id="ARBA00022475"/>
    </source>
</evidence>
<reference evidence="8" key="1">
    <citation type="submission" date="2019-09" db="EMBL/GenBank/DDBJ databases">
        <authorList>
            <person name="Zhang L."/>
        </authorList>
    </citation>
    <scope>NUCLEOTIDE SEQUENCE</scope>
</reference>
<name>A0A5K1GJ79_9MAGN</name>
<keyword evidence="4" id="KW-0812">Transmembrane</keyword>
<keyword evidence="3" id="KW-1003">Cell membrane</keyword>